<sequence length="111" mass="12289">MKVVKTAVVLGHGNAEVERGFSESGKSVTDDRVRLSEASLNGIRSTSDGLKAFKCPASVPITKQLLQLGRSAHAHYVMRLEKEQKDKQEAQKQLTLHREQALQMEAETTTQ</sequence>
<evidence type="ECO:0000313" key="3">
    <source>
        <dbReference type="Proteomes" id="UP001249851"/>
    </source>
</evidence>
<gene>
    <name evidence="2" type="ORF">P5673_010532</name>
</gene>
<dbReference type="AlphaFoldDB" id="A0AAD9QQC5"/>
<protein>
    <submittedName>
        <fullName evidence="2">Uncharacterized protein</fullName>
    </submittedName>
</protein>
<proteinExistence type="predicted"/>
<comment type="caution">
    <text evidence="2">The sequence shown here is derived from an EMBL/GenBank/DDBJ whole genome shotgun (WGS) entry which is preliminary data.</text>
</comment>
<organism evidence="2 3">
    <name type="scientific">Acropora cervicornis</name>
    <name type="common">Staghorn coral</name>
    <dbReference type="NCBI Taxonomy" id="6130"/>
    <lineage>
        <taxon>Eukaryota</taxon>
        <taxon>Metazoa</taxon>
        <taxon>Cnidaria</taxon>
        <taxon>Anthozoa</taxon>
        <taxon>Hexacorallia</taxon>
        <taxon>Scleractinia</taxon>
        <taxon>Astrocoeniina</taxon>
        <taxon>Acroporidae</taxon>
        <taxon>Acropora</taxon>
    </lineage>
</organism>
<feature type="coiled-coil region" evidence="1">
    <location>
        <begin position="73"/>
        <end position="107"/>
    </location>
</feature>
<keyword evidence="3" id="KW-1185">Reference proteome</keyword>
<reference evidence="2" key="1">
    <citation type="journal article" date="2023" name="G3 (Bethesda)">
        <title>Whole genome assembly and annotation of the endangered Caribbean coral Acropora cervicornis.</title>
        <authorList>
            <person name="Selwyn J.D."/>
            <person name="Vollmer S.V."/>
        </authorList>
    </citation>
    <scope>NUCLEOTIDE SEQUENCE</scope>
    <source>
        <strain evidence="2">K2</strain>
    </source>
</reference>
<dbReference type="Proteomes" id="UP001249851">
    <property type="component" value="Unassembled WGS sequence"/>
</dbReference>
<keyword evidence="1" id="KW-0175">Coiled coil</keyword>
<dbReference type="EMBL" id="JARQWQ010000019">
    <property type="protein sequence ID" value="KAK2565467.1"/>
    <property type="molecule type" value="Genomic_DNA"/>
</dbReference>
<evidence type="ECO:0000313" key="2">
    <source>
        <dbReference type="EMBL" id="KAK2565467.1"/>
    </source>
</evidence>
<name>A0AAD9QQC5_ACRCE</name>
<reference evidence="2" key="2">
    <citation type="journal article" date="2023" name="Science">
        <title>Genomic signatures of disease resistance in endangered staghorn corals.</title>
        <authorList>
            <person name="Vollmer S.V."/>
            <person name="Selwyn J.D."/>
            <person name="Despard B.A."/>
            <person name="Roesel C.L."/>
        </authorList>
    </citation>
    <scope>NUCLEOTIDE SEQUENCE</scope>
    <source>
        <strain evidence="2">K2</strain>
    </source>
</reference>
<accession>A0AAD9QQC5</accession>
<evidence type="ECO:0000256" key="1">
    <source>
        <dbReference type="SAM" id="Coils"/>
    </source>
</evidence>